<dbReference type="EMBL" id="LGRX02033090">
    <property type="protein sequence ID" value="KAK3243046.1"/>
    <property type="molecule type" value="Genomic_DNA"/>
</dbReference>
<keyword evidence="2" id="KW-1185">Reference proteome</keyword>
<gene>
    <name evidence="1" type="ORF">CYMTET_47315</name>
</gene>
<evidence type="ECO:0000313" key="2">
    <source>
        <dbReference type="Proteomes" id="UP001190700"/>
    </source>
</evidence>
<evidence type="ECO:0000313" key="1">
    <source>
        <dbReference type="EMBL" id="KAK3243046.1"/>
    </source>
</evidence>
<sequence>MSSSARFGIGVGHSTNVGLVFATGTAAKALFRRPEGGGVSPNETRWWHKLSILFGELHGTVSAIARRGDRFPRGQYHDEQSDYGDKRAYEMHVHFGFGKLESGRVARIVRHADRECPGNRRCAERSR</sequence>
<proteinExistence type="predicted"/>
<name>A0AAE0BUI7_9CHLO</name>
<dbReference type="AlphaFoldDB" id="A0AAE0BUI7"/>
<dbReference type="Proteomes" id="UP001190700">
    <property type="component" value="Unassembled WGS sequence"/>
</dbReference>
<reference evidence="1 2" key="1">
    <citation type="journal article" date="2015" name="Genome Biol. Evol.">
        <title>Comparative Genomics of a Bacterivorous Green Alga Reveals Evolutionary Causalities and Consequences of Phago-Mixotrophic Mode of Nutrition.</title>
        <authorList>
            <person name="Burns J.A."/>
            <person name="Paasch A."/>
            <person name="Narechania A."/>
            <person name="Kim E."/>
        </authorList>
    </citation>
    <scope>NUCLEOTIDE SEQUENCE [LARGE SCALE GENOMIC DNA]</scope>
    <source>
        <strain evidence="1 2">PLY_AMNH</strain>
    </source>
</reference>
<organism evidence="1 2">
    <name type="scientific">Cymbomonas tetramitiformis</name>
    <dbReference type="NCBI Taxonomy" id="36881"/>
    <lineage>
        <taxon>Eukaryota</taxon>
        <taxon>Viridiplantae</taxon>
        <taxon>Chlorophyta</taxon>
        <taxon>Pyramimonadophyceae</taxon>
        <taxon>Pyramimonadales</taxon>
        <taxon>Pyramimonadaceae</taxon>
        <taxon>Cymbomonas</taxon>
    </lineage>
</organism>
<protein>
    <submittedName>
        <fullName evidence="1">Uncharacterized protein</fullName>
    </submittedName>
</protein>
<accession>A0AAE0BUI7</accession>
<comment type="caution">
    <text evidence="1">The sequence shown here is derived from an EMBL/GenBank/DDBJ whole genome shotgun (WGS) entry which is preliminary data.</text>
</comment>